<dbReference type="PANTHER" id="PTHR13767:SF2">
    <property type="entry name" value="PSEUDOURIDYLATE SYNTHASE TRUB1"/>
    <property type="match status" value="1"/>
</dbReference>
<dbReference type="CDD" id="cd02573">
    <property type="entry name" value="PseudoU_synth_EcTruB"/>
    <property type="match status" value="1"/>
</dbReference>
<dbReference type="Pfam" id="PF16198">
    <property type="entry name" value="TruB_C_2"/>
    <property type="match status" value="1"/>
</dbReference>
<evidence type="ECO:0000256" key="3">
    <source>
        <dbReference type="ARBA" id="ARBA00022694"/>
    </source>
</evidence>
<gene>
    <name evidence="5 8" type="primary">truB</name>
    <name evidence="8" type="ORF">HLPCO_000350</name>
</gene>
<dbReference type="OrthoDB" id="9802309at2"/>
<dbReference type="InterPro" id="IPR032819">
    <property type="entry name" value="TruB_C"/>
</dbReference>
<comment type="caution">
    <text evidence="8">The sequence shown here is derived from an EMBL/GenBank/DDBJ whole genome shotgun (WGS) entry which is preliminary data.</text>
</comment>
<dbReference type="InterPro" id="IPR002501">
    <property type="entry name" value="PsdUridine_synth_N"/>
</dbReference>
<name>U2FRU4_9MOLU</name>
<dbReference type="Proteomes" id="UP000005707">
    <property type="component" value="Unassembled WGS sequence"/>
</dbReference>
<dbReference type="Gene3D" id="3.30.2350.10">
    <property type="entry name" value="Pseudouridine synthase"/>
    <property type="match status" value="1"/>
</dbReference>
<dbReference type="eggNOG" id="COG0130">
    <property type="taxonomic scope" value="Bacteria"/>
</dbReference>
<evidence type="ECO:0000313" key="9">
    <source>
        <dbReference type="Proteomes" id="UP000005707"/>
    </source>
</evidence>
<dbReference type="FunCoup" id="U2FRU4">
    <property type="interactions" value="340"/>
</dbReference>
<proteinExistence type="inferred from homology"/>
<evidence type="ECO:0000256" key="4">
    <source>
        <dbReference type="ARBA" id="ARBA00023235"/>
    </source>
</evidence>
<dbReference type="GO" id="GO:1990481">
    <property type="term" value="P:mRNA pseudouridine synthesis"/>
    <property type="evidence" value="ECO:0007669"/>
    <property type="project" value="TreeGrafter"/>
</dbReference>
<accession>U2FRU4</accession>
<protein>
    <recommendedName>
        <fullName evidence="5">tRNA pseudouridine synthase B</fullName>
        <ecNumber evidence="5">5.4.99.25</ecNumber>
    </recommendedName>
    <alternativeName>
        <fullName evidence="5">tRNA pseudouridine(55) synthase</fullName>
        <shortName evidence="5">Psi55 synthase</shortName>
    </alternativeName>
    <alternativeName>
        <fullName evidence="5">tRNA pseudouridylate synthase</fullName>
    </alternativeName>
    <alternativeName>
        <fullName evidence="5">tRNA-uridine isomerase</fullName>
    </alternativeName>
</protein>
<dbReference type="InterPro" id="IPR014780">
    <property type="entry name" value="tRNA_psdUridine_synth_TruB"/>
</dbReference>
<dbReference type="STRING" id="1033810.HLPCO_000350"/>
<dbReference type="PANTHER" id="PTHR13767">
    <property type="entry name" value="TRNA-PSEUDOURIDINE SYNTHASE"/>
    <property type="match status" value="1"/>
</dbReference>
<dbReference type="FunFam" id="3.30.2350.10:FF:000011">
    <property type="entry name" value="tRNA pseudouridine synthase B"/>
    <property type="match status" value="1"/>
</dbReference>
<feature type="domain" description="Pseudouridine synthase II N-terminal" evidence="6">
    <location>
        <begin position="25"/>
        <end position="180"/>
    </location>
</feature>
<evidence type="ECO:0000256" key="1">
    <source>
        <dbReference type="ARBA" id="ARBA00000385"/>
    </source>
</evidence>
<dbReference type="GO" id="GO:0031119">
    <property type="term" value="P:tRNA pseudouridine synthesis"/>
    <property type="evidence" value="ECO:0007669"/>
    <property type="project" value="UniProtKB-UniRule"/>
</dbReference>
<dbReference type="GO" id="GO:0160148">
    <property type="term" value="F:tRNA pseudouridine(55) synthase activity"/>
    <property type="evidence" value="ECO:0007669"/>
    <property type="project" value="UniProtKB-EC"/>
</dbReference>
<dbReference type="InterPro" id="IPR020103">
    <property type="entry name" value="PsdUridine_synth_cat_dom_sf"/>
</dbReference>
<dbReference type="InParanoid" id="U2FRU4"/>
<evidence type="ECO:0000256" key="2">
    <source>
        <dbReference type="ARBA" id="ARBA00005642"/>
    </source>
</evidence>
<comment type="catalytic activity">
    <reaction evidence="1 5">
        <text>uridine(55) in tRNA = pseudouridine(55) in tRNA</text>
        <dbReference type="Rhea" id="RHEA:42532"/>
        <dbReference type="Rhea" id="RHEA-COMP:10101"/>
        <dbReference type="Rhea" id="RHEA-COMP:10102"/>
        <dbReference type="ChEBI" id="CHEBI:65314"/>
        <dbReference type="ChEBI" id="CHEBI:65315"/>
        <dbReference type="EC" id="5.4.99.25"/>
    </reaction>
</comment>
<reference evidence="8 9" key="2">
    <citation type="journal article" date="2013" name="PLoS ONE">
        <title>INDIGO - INtegrated Data Warehouse of MIcrobial GenOmes with Examples from the Red Sea Extremophiles.</title>
        <authorList>
            <person name="Alam I."/>
            <person name="Antunes A."/>
            <person name="Kamau A.A."/>
            <person name="Ba Alawi W."/>
            <person name="Kalkatawi M."/>
            <person name="Stingl U."/>
            <person name="Bajic V.B."/>
        </authorList>
    </citation>
    <scope>NUCLEOTIDE SEQUENCE [LARGE SCALE GENOMIC DNA]</scope>
    <source>
        <strain evidence="8 9">SSD-17B</strain>
    </source>
</reference>
<evidence type="ECO:0000256" key="5">
    <source>
        <dbReference type="HAMAP-Rule" id="MF_01080"/>
    </source>
</evidence>
<organism evidence="8 9">
    <name type="scientific">Haloplasma contractile SSD-17B</name>
    <dbReference type="NCBI Taxonomy" id="1033810"/>
    <lineage>
        <taxon>Bacteria</taxon>
        <taxon>Bacillati</taxon>
        <taxon>Mycoplasmatota</taxon>
        <taxon>Mollicutes</taxon>
        <taxon>Haloplasmatales</taxon>
        <taxon>Haloplasmataceae</taxon>
        <taxon>Haloplasma</taxon>
    </lineage>
</organism>
<sequence length="301" mass="34204">MDRNGILLLNKPKKMTSHDCVSKMRRILGIKKIGHTGTLDPNVTGVLPLCIGEATKILQFLQADRKEYIAEIYLGKKTTTEDLDGDTIEEDHSDKSFTRTEILDVLSQFSGEIKQVPPMYSAVKVNGKKLYEYARKGIEVERPMRKVTIHEIELLSTEEEFSGTQIKFKIRALCSKGTYIRTLAVDIGKALSVPACMSELTRTRSGNFTIDQCQSFEEIETNLANLELISITNALDSFKKIEADTILEKRIKNGGLLSKADFNYDRILFVNKEQVSLAIYEPHPRKEHYIKPIRVFNISKR</sequence>
<evidence type="ECO:0000259" key="7">
    <source>
        <dbReference type="Pfam" id="PF16198"/>
    </source>
</evidence>
<dbReference type="EMBL" id="AFNU02000001">
    <property type="protein sequence ID" value="ERJ13684.1"/>
    <property type="molecule type" value="Genomic_DNA"/>
</dbReference>
<dbReference type="GO" id="GO:0003723">
    <property type="term" value="F:RNA binding"/>
    <property type="evidence" value="ECO:0007669"/>
    <property type="project" value="InterPro"/>
</dbReference>
<dbReference type="EC" id="5.4.99.25" evidence="5"/>
<feature type="domain" description="tRNA pseudouridylate synthase B C-terminal" evidence="7">
    <location>
        <begin position="181"/>
        <end position="223"/>
    </location>
</feature>
<dbReference type="RefSeq" id="WP_008826211.1">
    <property type="nucleotide sequence ID" value="NZ_AFNU02000001.1"/>
</dbReference>
<reference evidence="8 9" key="1">
    <citation type="journal article" date="2011" name="J. Bacteriol.">
        <title>Genome sequence of Haloplasma contractile, an unusual contractile bacterium from a deep-sea anoxic brine lake.</title>
        <authorList>
            <person name="Antunes A."/>
            <person name="Alam I."/>
            <person name="El Dorry H."/>
            <person name="Siam R."/>
            <person name="Robertson A."/>
            <person name="Bajic V.B."/>
            <person name="Stingl U."/>
        </authorList>
    </citation>
    <scope>NUCLEOTIDE SEQUENCE [LARGE SCALE GENOMIC DNA]</scope>
    <source>
        <strain evidence="8 9">SSD-17B</strain>
    </source>
</reference>
<dbReference type="AlphaFoldDB" id="U2FRU4"/>
<dbReference type="Pfam" id="PF01509">
    <property type="entry name" value="TruB_N"/>
    <property type="match status" value="1"/>
</dbReference>
<keyword evidence="4 5" id="KW-0413">Isomerase</keyword>
<keyword evidence="9" id="KW-1185">Reference proteome</keyword>
<evidence type="ECO:0000259" key="6">
    <source>
        <dbReference type="Pfam" id="PF01509"/>
    </source>
</evidence>
<dbReference type="SUPFAM" id="SSF55120">
    <property type="entry name" value="Pseudouridine synthase"/>
    <property type="match status" value="1"/>
</dbReference>
<feature type="active site" description="Nucleophile" evidence="5">
    <location>
        <position position="40"/>
    </location>
</feature>
<evidence type="ECO:0000313" key="8">
    <source>
        <dbReference type="EMBL" id="ERJ13684.1"/>
    </source>
</evidence>
<keyword evidence="3 5" id="KW-0819">tRNA processing</keyword>
<comment type="function">
    <text evidence="5">Responsible for synthesis of pseudouridine from uracil-55 in the psi GC loop of transfer RNAs.</text>
</comment>
<dbReference type="HAMAP" id="MF_01080">
    <property type="entry name" value="TruB_bact"/>
    <property type="match status" value="1"/>
</dbReference>
<comment type="similarity">
    <text evidence="2 5">Belongs to the pseudouridine synthase TruB family. Type 1 subfamily.</text>
</comment>
<dbReference type="NCBIfam" id="TIGR00431">
    <property type="entry name" value="TruB"/>
    <property type="match status" value="1"/>
</dbReference>